<evidence type="ECO:0000313" key="2">
    <source>
        <dbReference type="EMBL" id="VZO36733.1"/>
    </source>
</evidence>
<evidence type="ECO:0000256" key="1">
    <source>
        <dbReference type="SAM" id="MobiDB-lite"/>
    </source>
</evidence>
<comment type="caution">
    <text evidence="2">The sequence shown here is derived from an EMBL/GenBank/DDBJ whole genome shotgun (WGS) entry which is preliminary data.</text>
</comment>
<name>A0A7M4DIG0_9MICO</name>
<feature type="region of interest" description="Disordered" evidence="1">
    <location>
        <begin position="1"/>
        <end position="69"/>
    </location>
</feature>
<sequence length="69" mass="7751">MLPLLEEPPEEESPEDDFFEELALEESPEDEPPDEEPLEDSDGLLFDDEPASLLPAPSEDVEAPRESVR</sequence>
<dbReference type="AlphaFoldDB" id="A0A7M4DIG0"/>
<reference evidence="2 3" key="1">
    <citation type="submission" date="2019-11" db="EMBL/GenBank/DDBJ databases">
        <authorList>
            <person name="Criscuolo A."/>
        </authorList>
    </citation>
    <scope>NUCLEOTIDE SEQUENCE [LARGE SCALE GENOMIC DNA]</scope>
    <source>
        <strain evidence="2">CIP111667</strain>
    </source>
</reference>
<feature type="compositionally biased region" description="Acidic residues" evidence="1">
    <location>
        <begin position="7"/>
        <end position="50"/>
    </location>
</feature>
<dbReference type="Proteomes" id="UP000419743">
    <property type="component" value="Unassembled WGS sequence"/>
</dbReference>
<organism evidence="2 3">
    <name type="scientific">Occultella aeris</name>
    <dbReference type="NCBI Taxonomy" id="2761496"/>
    <lineage>
        <taxon>Bacteria</taxon>
        <taxon>Bacillati</taxon>
        <taxon>Actinomycetota</taxon>
        <taxon>Actinomycetes</taxon>
        <taxon>Micrococcales</taxon>
        <taxon>Ruaniaceae</taxon>
        <taxon>Occultella</taxon>
    </lineage>
</organism>
<gene>
    <name evidence="2" type="ORF">HALOF300_01912</name>
</gene>
<protein>
    <submittedName>
        <fullName evidence="2">Uncharacterized protein</fullName>
    </submittedName>
</protein>
<dbReference type="EMBL" id="CACRYJ010000025">
    <property type="protein sequence ID" value="VZO36733.1"/>
    <property type="molecule type" value="Genomic_DNA"/>
</dbReference>
<proteinExistence type="predicted"/>
<accession>A0A7M4DIG0</accession>
<evidence type="ECO:0000313" key="3">
    <source>
        <dbReference type="Proteomes" id="UP000419743"/>
    </source>
</evidence>
<keyword evidence="3" id="KW-1185">Reference proteome</keyword>